<dbReference type="Gene3D" id="3.30.420.40">
    <property type="match status" value="1"/>
</dbReference>
<dbReference type="InterPro" id="IPR011125">
    <property type="entry name" value="Znf_HypF"/>
</dbReference>
<dbReference type="Gene3D" id="3.30.110.120">
    <property type="match status" value="1"/>
</dbReference>
<dbReference type="PANTHER" id="PTHR42959:SF1">
    <property type="entry name" value="CARBAMOYLTRANSFERASE HYPF"/>
    <property type="match status" value="1"/>
</dbReference>
<dbReference type="InterPro" id="IPR051060">
    <property type="entry name" value="Carbamoyltrans_HypF-like"/>
</dbReference>
<keyword evidence="6" id="KW-1185">Reference proteome</keyword>
<dbReference type="SUPFAM" id="SSF55821">
    <property type="entry name" value="YrdC/RibB"/>
    <property type="match status" value="1"/>
</dbReference>
<keyword evidence="5" id="KW-0436">Ligase</keyword>
<dbReference type="Gene3D" id="3.90.870.50">
    <property type="match status" value="1"/>
</dbReference>
<dbReference type="Pfam" id="PF01300">
    <property type="entry name" value="Sua5_yciO_yrdC"/>
    <property type="match status" value="1"/>
</dbReference>
<dbReference type="InterPro" id="IPR017945">
    <property type="entry name" value="DHBP_synth_RibB-like_a/b_dom"/>
</dbReference>
<dbReference type="PANTHER" id="PTHR42959">
    <property type="entry name" value="CARBAMOYLTRANSFERASE"/>
    <property type="match status" value="1"/>
</dbReference>
<evidence type="ECO:0000256" key="1">
    <source>
        <dbReference type="ARBA" id="ARBA00008097"/>
    </source>
</evidence>
<comment type="similarity">
    <text evidence="1 2">Belongs to the carbamoyltransferase HypF family.</text>
</comment>
<dbReference type="Gene3D" id="3.30.420.360">
    <property type="match status" value="1"/>
</dbReference>
<dbReference type="InterPro" id="IPR004421">
    <property type="entry name" value="Carbamoyltransferase_HypF"/>
</dbReference>
<evidence type="ECO:0000256" key="3">
    <source>
        <dbReference type="SAM" id="MobiDB-lite"/>
    </source>
</evidence>
<dbReference type="Pfam" id="PF17788">
    <property type="entry name" value="HypF_C"/>
    <property type="match status" value="1"/>
</dbReference>
<gene>
    <name evidence="5" type="primary">hypF</name>
    <name evidence="5" type="ORF">POL25_28400</name>
</gene>
<evidence type="ECO:0000256" key="2">
    <source>
        <dbReference type="PIRNR" id="PIRNR006256"/>
    </source>
</evidence>
<feature type="domain" description="YrdC-like" evidence="4">
    <location>
        <begin position="157"/>
        <end position="342"/>
    </location>
</feature>
<dbReference type="EMBL" id="JAQNDL010000003">
    <property type="protein sequence ID" value="MDC0720859.1"/>
    <property type="molecule type" value="Genomic_DNA"/>
</dbReference>
<dbReference type="Pfam" id="PF22521">
    <property type="entry name" value="HypF_C_2"/>
    <property type="match status" value="1"/>
</dbReference>
<protein>
    <recommendedName>
        <fullName evidence="2">Carbamoyltransferase</fullName>
        <ecNumber evidence="2">6.2.-.-</ecNumber>
    </recommendedName>
</protein>
<sequence>MGPQRGRRRAARGEALRRRPPPGARVVTLVSRQVELRGSSDFQILASRVGDASGVALPPDSAPCDECAREIATPGERRYRYPFTNCTICGPRWSVIEALPYDRTRTTLRSFTLCDDCAREYEDSSDRRFHAQPIACPQCGPRLAALDAMGRTSAAEEGALAAAVQFLRDGQVCAVKGVGGYQLLVDATSSSAVARLRRRKGREEKPFAVMFPSLATLRRDCDVADDELHALLSPAAPIVLVRRSRLSSLAAEVAPNNPRVGAMLAASPLHRLLLSDVGGPLVCTSGNLSSEPICIDDAEARERLGAVADLFLAHDRPIARPLDDSVVRIGPNGLEILRRARGFVPRSFLRTEDGPPVLCLGGHLKSTITLAVGREVVVSQHLGDLDCESARALLGRTARDLLRFLHGRLEVIACDLHPDYASTRLAEVLAAEHEVPLERVQHHHAHVAACAAEHSLQGPLLGLAWDGSGYGEDGDLWGGEALVCDGARALRFAHLRSFRLPGGDAAIRDGRRAAAGALHAIGEAGFSAIAAAWFSPCELAVLDAMLERGLNAPRTTSVGRLFDVVAALAGVREQSSFEGQAAMELEYVAEDVEDAEPYPLVLRGSAPIVVDWEPLVLEVVADRRRGVPVAVVSARFHEALAWLAAELARRAAIPAVALAGGCFQNLRLATSTRRRLERAGFTVYSPSLAPPNDGGLSLGQSWVVTHRWQERSHVSRSTR</sequence>
<reference evidence="5 6" key="1">
    <citation type="submission" date="2022-11" db="EMBL/GenBank/DDBJ databases">
        <title>Minimal conservation of predation-associated metabolite biosynthetic gene clusters underscores biosynthetic potential of Myxococcota including descriptions for ten novel species: Archangium lansinium sp. nov., Myxococcus landrumus sp. nov., Nannocystis bai.</title>
        <authorList>
            <person name="Ahearne A."/>
            <person name="Stevens C."/>
            <person name="Dowd S."/>
        </authorList>
    </citation>
    <scope>NUCLEOTIDE SEQUENCE [LARGE SCALE GENOMIC DNA]</scope>
    <source>
        <strain evidence="5 6">BB15-2</strain>
    </source>
</reference>
<dbReference type="PROSITE" id="PS51163">
    <property type="entry name" value="YRDC"/>
    <property type="match status" value="1"/>
</dbReference>
<evidence type="ECO:0000313" key="6">
    <source>
        <dbReference type="Proteomes" id="UP001221686"/>
    </source>
</evidence>
<dbReference type="Pfam" id="PF07503">
    <property type="entry name" value="zf-HYPF"/>
    <property type="match status" value="2"/>
</dbReference>
<dbReference type="NCBIfam" id="TIGR00143">
    <property type="entry name" value="hypF"/>
    <property type="match status" value="1"/>
</dbReference>
<dbReference type="PIRSF" id="PIRSF006256">
    <property type="entry name" value="CMPcnvr_hdrg_mat"/>
    <property type="match status" value="1"/>
</dbReference>
<organism evidence="5 6">
    <name type="scientific">Nannocystis bainbridge</name>
    <dbReference type="NCBI Taxonomy" id="2995303"/>
    <lineage>
        <taxon>Bacteria</taxon>
        <taxon>Pseudomonadati</taxon>
        <taxon>Myxococcota</taxon>
        <taxon>Polyangia</taxon>
        <taxon>Nannocystales</taxon>
        <taxon>Nannocystaceae</taxon>
        <taxon>Nannocystis</taxon>
    </lineage>
</organism>
<dbReference type="InterPro" id="IPR006070">
    <property type="entry name" value="Sua5-like_dom"/>
</dbReference>
<comment type="caution">
    <text evidence="5">The sequence shown here is derived from an EMBL/GenBank/DDBJ whole genome shotgun (WGS) entry which is preliminary data.</text>
</comment>
<proteinExistence type="inferred from homology"/>
<evidence type="ECO:0000313" key="5">
    <source>
        <dbReference type="EMBL" id="MDC0720859.1"/>
    </source>
</evidence>
<dbReference type="RefSeq" id="WP_272089368.1">
    <property type="nucleotide sequence ID" value="NZ_JAQNDL010000003.1"/>
</dbReference>
<dbReference type="Proteomes" id="UP001221686">
    <property type="component" value="Unassembled WGS sequence"/>
</dbReference>
<dbReference type="InterPro" id="IPR055128">
    <property type="entry name" value="HypF_C_2"/>
</dbReference>
<feature type="region of interest" description="Disordered" evidence="3">
    <location>
        <begin position="1"/>
        <end position="21"/>
    </location>
</feature>
<dbReference type="InterPro" id="IPR041440">
    <property type="entry name" value="HypF_C"/>
</dbReference>
<evidence type="ECO:0000259" key="4">
    <source>
        <dbReference type="PROSITE" id="PS51163"/>
    </source>
</evidence>
<feature type="compositionally biased region" description="Basic residues" evidence="3">
    <location>
        <begin position="1"/>
        <end position="10"/>
    </location>
</feature>
<dbReference type="EC" id="6.2.-.-" evidence="2"/>
<accession>A0ABT5E4R9</accession>
<dbReference type="GO" id="GO:0016874">
    <property type="term" value="F:ligase activity"/>
    <property type="evidence" value="ECO:0007669"/>
    <property type="project" value="UniProtKB-KW"/>
</dbReference>
<name>A0ABT5E4R9_9BACT</name>